<dbReference type="OrthoDB" id="9805006at2"/>
<dbReference type="Pfam" id="PF17384">
    <property type="entry name" value="DUF150_C"/>
    <property type="match status" value="1"/>
</dbReference>
<dbReference type="HAMAP" id="MF_01077">
    <property type="entry name" value="RimP"/>
    <property type="match status" value="1"/>
</dbReference>
<dbReference type="NCBIfam" id="NF000930">
    <property type="entry name" value="PRK00092.2-2"/>
    <property type="match status" value="1"/>
</dbReference>
<dbReference type="STRING" id="1631356.VV01_10755"/>
<dbReference type="RefSeq" id="WP_050669879.1">
    <property type="nucleotide sequence ID" value="NZ_LAIR01000002.1"/>
</dbReference>
<keyword evidence="7" id="KW-1185">Reference proteome</keyword>
<comment type="function">
    <text evidence="3">Required for maturation of 30S ribosomal subunits.</text>
</comment>
<reference evidence="7" key="1">
    <citation type="submission" date="2015-03" db="EMBL/GenBank/DDBJ databases">
        <title>Luteipulveratus halotolerans sp. nov., a novel actinobacterium (Dermacoccaceae) from Sarawak, Malaysia.</title>
        <authorList>
            <person name="Juboi H."/>
            <person name="Basik A."/>
            <person name="Shamsul S.S."/>
            <person name="Arnold P."/>
            <person name="Schmitt E.K."/>
            <person name="Sanglier J.-J."/>
            <person name="Yeo T."/>
        </authorList>
    </citation>
    <scope>NUCLEOTIDE SEQUENCE [LARGE SCALE GENOMIC DNA]</scope>
    <source>
        <strain evidence="7">C296001</strain>
    </source>
</reference>
<evidence type="ECO:0000259" key="5">
    <source>
        <dbReference type="Pfam" id="PF17384"/>
    </source>
</evidence>
<evidence type="ECO:0000256" key="2">
    <source>
        <dbReference type="ARBA" id="ARBA00022517"/>
    </source>
</evidence>
<comment type="similarity">
    <text evidence="3">Belongs to the RimP family.</text>
</comment>
<protein>
    <recommendedName>
        <fullName evidence="3">Ribosome maturation factor RimP</fullName>
    </recommendedName>
</protein>
<dbReference type="EMBL" id="LAIR01000002">
    <property type="protein sequence ID" value="KNX37521.1"/>
    <property type="molecule type" value="Genomic_DNA"/>
</dbReference>
<evidence type="ECO:0000313" key="6">
    <source>
        <dbReference type="EMBL" id="KNX37521.1"/>
    </source>
</evidence>
<accession>A0A0L6CIA2</accession>
<dbReference type="InterPro" id="IPR035956">
    <property type="entry name" value="RimP_N_sf"/>
</dbReference>
<comment type="subcellular location">
    <subcellularLocation>
        <location evidence="3">Cytoplasm</location>
    </subcellularLocation>
</comment>
<dbReference type="GO" id="GO:0005829">
    <property type="term" value="C:cytosol"/>
    <property type="evidence" value="ECO:0007669"/>
    <property type="project" value="TreeGrafter"/>
</dbReference>
<keyword evidence="2 3" id="KW-0690">Ribosome biogenesis</keyword>
<dbReference type="Gene3D" id="3.30.300.70">
    <property type="entry name" value="RimP-like superfamily, N-terminal"/>
    <property type="match status" value="1"/>
</dbReference>
<dbReference type="SUPFAM" id="SSF74942">
    <property type="entry name" value="YhbC-like, C-terminal domain"/>
    <property type="match status" value="1"/>
</dbReference>
<proteinExistence type="inferred from homology"/>
<dbReference type="PATRIC" id="fig|1631356.3.peg.2098"/>
<dbReference type="Proteomes" id="UP000037397">
    <property type="component" value="Unassembled WGS sequence"/>
</dbReference>
<gene>
    <name evidence="3" type="primary">rimP</name>
    <name evidence="6" type="ORF">VV01_10755</name>
</gene>
<organism evidence="6 7">
    <name type="scientific">Luteipulveratus halotolerans</name>
    <dbReference type="NCBI Taxonomy" id="1631356"/>
    <lineage>
        <taxon>Bacteria</taxon>
        <taxon>Bacillati</taxon>
        <taxon>Actinomycetota</taxon>
        <taxon>Actinomycetes</taxon>
        <taxon>Micrococcales</taxon>
        <taxon>Dermacoccaceae</taxon>
        <taxon>Luteipulveratus</taxon>
    </lineage>
</organism>
<dbReference type="Pfam" id="PF02576">
    <property type="entry name" value="RimP_N"/>
    <property type="match status" value="1"/>
</dbReference>
<evidence type="ECO:0000313" key="7">
    <source>
        <dbReference type="Proteomes" id="UP000037397"/>
    </source>
</evidence>
<comment type="caution">
    <text evidence="6">The sequence shown here is derived from an EMBL/GenBank/DDBJ whole genome shotgun (WGS) entry which is preliminary data.</text>
</comment>
<evidence type="ECO:0000259" key="4">
    <source>
        <dbReference type="Pfam" id="PF02576"/>
    </source>
</evidence>
<dbReference type="InterPro" id="IPR028989">
    <property type="entry name" value="RimP_N"/>
</dbReference>
<feature type="domain" description="Ribosome maturation factor RimP C-terminal" evidence="5">
    <location>
        <begin position="103"/>
        <end position="165"/>
    </location>
</feature>
<dbReference type="InterPro" id="IPR036847">
    <property type="entry name" value="RimP_C_sf"/>
</dbReference>
<dbReference type="InterPro" id="IPR028998">
    <property type="entry name" value="RimP_C"/>
</dbReference>
<feature type="domain" description="Ribosome maturation factor RimP N-terminal" evidence="4">
    <location>
        <begin position="14"/>
        <end position="100"/>
    </location>
</feature>
<dbReference type="GO" id="GO:0006412">
    <property type="term" value="P:translation"/>
    <property type="evidence" value="ECO:0007669"/>
    <property type="project" value="TreeGrafter"/>
</dbReference>
<name>A0A0L6CIA2_9MICO</name>
<dbReference type="SUPFAM" id="SSF75420">
    <property type="entry name" value="YhbC-like, N-terminal domain"/>
    <property type="match status" value="1"/>
</dbReference>
<dbReference type="GO" id="GO:0000028">
    <property type="term" value="P:ribosomal small subunit assembly"/>
    <property type="evidence" value="ECO:0007669"/>
    <property type="project" value="TreeGrafter"/>
</dbReference>
<keyword evidence="1 3" id="KW-0963">Cytoplasm</keyword>
<evidence type="ECO:0000256" key="1">
    <source>
        <dbReference type="ARBA" id="ARBA00022490"/>
    </source>
</evidence>
<sequence length="184" mass="19226">MGTTARAEAIGQVVAEVATPLGLVVEDVAVTPAGLRRLVRVLLDTDATSLATGDDTTSEIPSLSLDAVAEATRAISDALDASDAMGEQPYVLEVSSPGTDRPLTLPRHFRRNVGRLVTITRHEGEPQAGRVTGATEAAVTLETAAGQTVTVPYAECASARVEVEFNRGSATDDAARDHDDEEDS</sequence>
<dbReference type="AlphaFoldDB" id="A0A0L6CIA2"/>
<dbReference type="CDD" id="cd01734">
    <property type="entry name" value="YlxS_C"/>
    <property type="match status" value="1"/>
</dbReference>
<dbReference type="InterPro" id="IPR003728">
    <property type="entry name" value="Ribosome_maturation_RimP"/>
</dbReference>
<evidence type="ECO:0000256" key="3">
    <source>
        <dbReference type="HAMAP-Rule" id="MF_01077"/>
    </source>
</evidence>
<dbReference type="PANTHER" id="PTHR33867">
    <property type="entry name" value="RIBOSOME MATURATION FACTOR RIMP"/>
    <property type="match status" value="1"/>
</dbReference>
<dbReference type="PANTHER" id="PTHR33867:SF1">
    <property type="entry name" value="RIBOSOME MATURATION FACTOR RIMP"/>
    <property type="match status" value="1"/>
</dbReference>